<feature type="chain" id="PRO_5039222730" evidence="4">
    <location>
        <begin position="24"/>
        <end position="528"/>
    </location>
</feature>
<dbReference type="PIRSF" id="PIRSF002741">
    <property type="entry name" value="MppA"/>
    <property type="match status" value="1"/>
</dbReference>
<protein>
    <submittedName>
        <fullName evidence="6">ABC transporter substrate-binding protein</fullName>
    </submittedName>
</protein>
<name>A0A437S603_9FIRM</name>
<dbReference type="GO" id="GO:0043190">
    <property type="term" value="C:ATP-binding cassette (ABC) transporter complex"/>
    <property type="evidence" value="ECO:0007669"/>
    <property type="project" value="InterPro"/>
</dbReference>
<dbReference type="PANTHER" id="PTHR30290">
    <property type="entry name" value="PERIPLASMIC BINDING COMPONENT OF ABC TRANSPORTER"/>
    <property type="match status" value="1"/>
</dbReference>
<dbReference type="Gene3D" id="3.90.76.10">
    <property type="entry name" value="Dipeptide-binding Protein, Domain 1"/>
    <property type="match status" value="1"/>
</dbReference>
<dbReference type="AlphaFoldDB" id="A0A437S603"/>
<dbReference type="OrthoDB" id="9772924at2"/>
<dbReference type="GO" id="GO:0042597">
    <property type="term" value="C:periplasmic space"/>
    <property type="evidence" value="ECO:0007669"/>
    <property type="project" value="UniProtKB-ARBA"/>
</dbReference>
<reference evidence="6 7" key="1">
    <citation type="submission" date="2018-11" db="EMBL/GenBank/DDBJ databases">
        <title>Genome sequencing and assembly of Anaerosphaera sp. nov., GS7-6-2.</title>
        <authorList>
            <person name="Rettenmaier R."/>
            <person name="Liebl W."/>
            <person name="Zverlov V."/>
        </authorList>
    </citation>
    <scope>NUCLEOTIDE SEQUENCE [LARGE SCALE GENOMIC DNA]</scope>
    <source>
        <strain evidence="6 7">GS7-6-2</strain>
    </source>
</reference>
<organism evidence="6 7">
    <name type="scientific">Anaerosphaera multitolerans</name>
    <dbReference type="NCBI Taxonomy" id="2487351"/>
    <lineage>
        <taxon>Bacteria</taxon>
        <taxon>Bacillati</taxon>
        <taxon>Bacillota</taxon>
        <taxon>Tissierellia</taxon>
        <taxon>Tissierellales</taxon>
        <taxon>Peptoniphilaceae</taxon>
        <taxon>Anaerosphaera</taxon>
    </lineage>
</organism>
<dbReference type="GO" id="GO:0015833">
    <property type="term" value="P:peptide transport"/>
    <property type="evidence" value="ECO:0007669"/>
    <property type="project" value="TreeGrafter"/>
</dbReference>
<gene>
    <name evidence="6" type="ORF">EF514_07380</name>
</gene>
<dbReference type="SUPFAM" id="SSF53850">
    <property type="entry name" value="Periplasmic binding protein-like II"/>
    <property type="match status" value="1"/>
</dbReference>
<evidence type="ECO:0000256" key="3">
    <source>
        <dbReference type="ARBA" id="ARBA00022729"/>
    </source>
</evidence>
<dbReference type="CDD" id="cd00995">
    <property type="entry name" value="PBP2_NikA_DppA_OppA_like"/>
    <property type="match status" value="1"/>
</dbReference>
<dbReference type="PROSITE" id="PS51257">
    <property type="entry name" value="PROKAR_LIPOPROTEIN"/>
    <property type="match status" value="1"/>
</dbReference>
<sequence length="528" mass="59407">MKKNKLKHISLLLGMIILLTACGVTNKSDEGEGQGDVGKVVKFASQFPDMDSLDVHKYTTTDVILPAQNICEPLLEYDSNRELQPLLLETLPTTEDGVTYSCKLKEGVKFHDGTELTSYDVEYTFNRIFDPATQNLNTWLCDMILGGPEMLEGKAESLAGFKVIDDYNFEIELSTPYAPFLSVLSCEQMMIYPKEACEAAGDKWGIDTFVGTGPYELVEFVGKDYTRCKKNENYHGTPVEIDELYVYNMDPNTSIMEYEAGNLDLVKVETKMVEPYKTNEFKDQLVKVDLMAIIALNLNVNMEPLNDVKVRQALTYTIDKESLVQDFLQGNGTPANSIIPPNIMGHPDREANKYDPEKAKELLAAAGYAEGIKLESYVVEGDEAADIAVVLQEQMKASNIDLKINLVDQATYVDMRKAGEVQCPILTWYKDIPDPDNFTYTFYNSAGSQLFSSNWNDPETDNLMKLGRSLPEDEREAVYVELEKLLVEDKAAMVPLYNPVFYYLQSPKVTGVEYSDSMVRFAKTEKAE</sequence>
<keyword evidence="2" id="KW-0813">Transport</keyword>
<proteinExistence type="inferred from homology"/>
<dbReference type="Proteomes" id="UP000288812">
    <property type="component" value="Unassembled WGS sequence"/>
</dbReference>
<evidence type="ECO:0000256" key="1">
    <source>
        <dbReference type="ARBA" id="ARBA00005695"/>
    </source>
</evidence>
<evidence type="ECO:0000256" key="4">
    <source>
        <dbReference type="SAM" id="SignalP"/>
    </source>
</evidence>
<dbReference type="InterPro" id="IPR039424">
    <property type="entry name" value="SBP_5"/>
</dbReference>
<dbReference type="InterPro" id="IPR000914">
    <property type="entry name" value="SBP_5_dom"/>
</dbReference>
<dbReference type="Gene3D" id="3.40.190.10">
    <property type="entry name" value="Periplasmic binding protein-like II"/>
    <property type="match status" value="1"/>
</dbReference>
<dbReference type="Gene3D" id="3.10.105.10">
    <property type="entry name" value="Dipeptide-binding Protein, Domain 3"/>
    <property type="match status" value="1"/>
</dbReference>
<comment type="similarity">
    <text evidence="1">Belongs to the bacterial solute-binding protein 5 family.</text>
</comment>
<comment type="caution">
    <text evidence="6">The sequence shown here is derived from an EMBL/GenBank/DDBJ whole genome shotgun (WGS) entry which is preliminary data.</text>
</comment>
<dbReference type="PANTHER" id="PTHR30290:SF9">
    <property type="entry name" value="OLIGOPEPTIDE-BINDING PROTEIN APPA"/>
    <property type="match status" value="1"/>
</dbReference>
<evidence type="ECO:0000256" key="2">
    <source>
        <dbReference type="ARBA" id="ARBA00022448"/>
    </source>
</evidence>
<evidence type="ECO:0000313" key="6">
    <source>
        <dbReference type="EMBL" id="RVU54408.1"/>
    </source>
</evidence>
<keyword evidence="3 4" id="KW-0732">Signal</keyword>
<dbReference type="EMBL" id="RLIH01000010">
    <property type="protein sequence ID" value="RVU54408.1"/>
    <property type="molecule type" value="Genomic_DNA"/>
</dbReference>
<dbReference type="RefSeq" id="WP_127724791.1">
    <property type="nucleotide sequence ID" value="NZ_RLIH01000010.1"/>
</dbReference>
<accession>A0A437S603</accession>
<feature type="domain" description="Solute-binding protein family 5" evidence="5">
    <location>
        <begin position="82"/>
        <end position="448"/>
    </location>
</feature>
<evidence type="ECO:0000313" key="7">
    <source>
        <dbReference type="Proteomes" id="UP000288812"/>
    </source>
</evidence>
<dbReference type="InterPro" id="IPR030678">
    <property type="entry name" value="Peptide/Ni-bd"/>
</dbReference>
<dbReference type="Pfam" id="PF00496">
    <property type="entry name" value="SBP_bac_5"/>
    <property type="match status" value="1"/>
</dbReference>
<feature type="signal peptide" evidence="4">
    <location>
        <begin position="1"/>
        <end position="23"/>
    </location>
</feature>
<evidence type="ECO:0000259" key="5">
    <source>
        <dbReference type="Pfam" id="PF00496"/>
    </source>
</evidence>
<dbReference type="GO" id="GO:1904680">
    <property type="term" value="F:peptide transmembrane transporter activity"/>
    <property type="evidence" value="ECO:0007669"/>
    <property type="project" value="TreeGrafter"/>
</dbReference>
<keyword evidence="7" id="KW-1185">Reference proteome</keyword>